<dbReference type="Gene3D" id="3.40.190.290">
    <property type="match status" value="1"/>
</dbReference>
<dbReference type="GO" id="GO:0003677">
    <property type="term" value="F:DNA binding"/>
    <property type="evidence" value="ECO:0007669"/>
    <property type="project" value="UniProtKB-KW"/>
</dbReference>
<dbReference type="PROSITE" id="PS50931">
    <property type="entry name" value="HTH_LYSR"/>
    <property type="match status" value="1"/>
</dbReference>
<dbReference type="NCBIfam" id="NF002964">
    <property type="entry name" value="PRK03635.1"/>
    <property type="match status" value="1"/>
</dbReference>
<gene>
    <name evidence="6" type="ORF">ASR47_1014141</name>
</gene>
<dbReference type="PATRIC" id="fig|1747903.4.peg.3856"/>
<dbReference type="InterPro" id="IPR036390">
    <property type="entry name" value="WH_DNA-bd_sf"/>
</dbReference>
<keyword evidence="2" id="KW-0805">Transcription regulation</keyword>
<dbReference type="NCBIfam" id="NF009888">
    <property type="entry name" value="PRK13348.1"/>
    <property type="match status" value="1"/>
</dbReference>
<dbReference type="STRING" id="1747903.ASR47_1014141"/>
<name>A0A1A7C2Q0_9BURK</name>
<accession>A0A1A7C2Q0</accession>
<evidence type="ECO:0000256" key="2">
    <source>
        <dbReference type="ARBA" id="ARBA00023015"/>
    </source>
</evidence>
<evidence type="ECO:0000259" key="5">
    <source>
        <dbReference type="PROSITE" id="PS50931"/>
    </source>
</evidence>
<comment type="similarity">
    <text evidence="1">Belongs to the LysR transcriptional regulatory family.</text>
</comment>
<feature type="domain" description="HTH lysR-type" evidence="5">
    <location>
        <begin position="4"/>
        <end position="60"/>
    </location>
</feature>
<dbReference type="Pfam" id="PF03466">
    <property type="entry name" value="LysR_substrate"/>
    <property type="match status" value="1"/>
</dbReference>
<comment type="caution">
    <text evidence="6">The sequence shown here is derived from an EMBL/GenBank/DDBJ whole genome shotgun (WGS) entry which is preliminary data.</text>
</comment>
<evidence type="ECO:0000313" key="6">
    <source>
        <dbReference type="EMBL" id="OBV40226.1"/>
    </source>
</evidence>
<dbReference type="InterPro" id="IPR000847">
    <property type="entry name" value="LysR_HTH_N"/>
</dbReference>
<dbReference type="PANTHER" id="PTHR30579">
    <property type="entry name" value="TRANSCRIPTIONAL REGULATOR"/>
    <property type="match status" value="1"/>
</dbReference>
<evidence type="ECO:0000256" key="1">
    <source>
        <dbReference type="ARBA" id="ARBA00009437"/>
    </source>
</evidence>
<organism evidence="6 7">
    <name type="scientific">Janthinobacterium psychrotolerans</name>
    <dbReference type="NCBI Taxonomy" id="1747903"/>
    <lineage>
        <taxon>Bacteria</taxon>
        <taxon>Pseudomonadati</taxon>
        <taxon>Pseudomonadota</taxon>
        <taxon>Betaproteobacteria</taxon>
        <taxon>Burkholderiales</taxon>
        <taxon>Oxalobacteraceae</taxon>
        <taxon>Janthinobacterium</taxon>
    </lineage>
</organism>
<dbReference type="NCBIfam" id="TIGR03298">
    <property type="entry name" value="argP"/>
    <property type="match status" value="1"/>
</dbReference>
<dbReference type="InterPro" id="IPR036388">
    <property type="entry name" value="WH-like_DNA-bd_sf"/>
</dbReference>
<dbReference type="EMBL" id="LOCQ01000049">
    <property type="protein sequence ID" value="OBV40226.1"/>
    <property type="molecule type" value="Genomic_DNA"/>
</dbReference>
<dbReference type="SUPFAM" id="SSF46785">
    <property type="entry name" value="Winged helix' DNA-binding domain"/>
    <property type="match status" value="1"/>
</dbReference>
<evidence type="ECO:0000313" key="7">
    <source>
        <dbReference type="Proteomes" id="UP000092713"/>
    </source>
</evidence>
<dbReference type="PRINTS" id="PR00039">
    <property type="entry name" value="HTHLYSR"/>
</dbReference>
<dbReference type="Pfam" id="PF00126">
    <property type="entry name" value="HTH_1"/>
    <property type="match status" value="1"/>
</dbReference>
<evidence type="ECO:0000256" key="4">
    <source>
        <dbReference type="ARBA" id="ARBA00023163"/>
    </source>
</evidence>
<dbReference type="PANTHER" id="PTHR30579:SF2">
    <property type="entry name" value="HTH-TYPE TRANSCRIPTIONAL REGULATOR ARGP"/>
    <property type="match status" value="1"/>
</dbReference>
<dbReference type="SUPFAM" id="SSF53850">
    <property type="entry name" value="Periplasmic binding protein-like II"/>
    <property type="match status" value="1"/>
</dbReference>
<dbReference type="InterPro" id="IPR017685">
    <property type="entry name" value="ArgP"/>
</dbReference>
<protein>
    <submittedName>
        <fullName evidence="6">LysR family transcriptional regulator, chromosome initiation inhibitor</fullName>
    </submittedName>
</protein>
<proteinExistence type="inferred from homology"/>
<keyword evidence="7" id="KW-1185">Reference proteome</keyword>
<sequence>MSMLDYRGLAALDAVVEQGSFEKAASALSITQSAVSHRLRALEEASGELLVIRSQPPQATARGHRLIAHYRQVLLLEAGLQAEAPEPAALPQLAIAANADSAATWLLEALASVLAEPVCRVEVLLDDQDQTLRQLREGRVVGCITSSPDAVAGTSVVALGVMSYRCVATPAFARRWFADGLNAQSVAVAPAVIYNRSDTLHGRYLAQMGLDQDVPHSYFPSAQGFVAFIQAGFGYGMAPVIQVREELADGRLIDLAPGTQVPVALYWHRWNIQTALTRTLNDAIVATAARWLEQAPGQIIPDA</sequence>
<keyword evidence="4" id="KW-0804">Transcription</keyword>
<dbReference type="GO" id="GO:0003700">
    <property type="term" value="F:DNA-binding transcription factor activity"/>
    <property type="evidence" value="ECO:0007669"/>
    <property type="project" value="InterPro"/>
</dbReference>
<evidence type="ECO:0000256" key="3">
    <source>
        <dbReference type="ARBA" id="ARBA00023125"/>
    </source>
</evidence>
<dbReference type="OrthoDB" id="3252676at2"/>
<dbReference type="Gene3D" id="1.10.10.10">
    <property type="entry name" value="Winged helix-like DNA-binding domain superfamily/Winged helix DNA-binding domain"/>
    <property type="match status" value="1"/>
</dbReference>
<dbReference type="Proteomes" id="UP000092713">
    <property type="component" value="Unassembled WGS sequence"/>
</dbReference>
<reference evidence="6 7" key="1">
    <citation type="submission" date="2016-04" db="EMBL/GenBank/DDBJ databases">
        <title>Draft genome sequence of Janthinobacterium psychrotolerans sp. nov., isolated from freshwater sediments in Denmark.</title>
        <authorList>
            <person name="Gong X."/>
            <person name="Skrivergaard S."/>
            <person name="Korsgaard B.S."/>
            <person name="Schreiber L."/>
            <person name="Marshall I.P."/>
            <person name="Finster K."/>
            <person name="Schramm A."/>
        </authorList>
    </citation>
    <scope>NUCLEOTIDE SEQUENCE [LARGE SCALE GENOMIC DNA]</scope>
    <source>
        <strain evidence="6 7">S3-2</strain>
    </source>
</reference>
<dbReference type="AlphaFoldDB" id="A0A1A7C2Q0"/>
<dbReference type="InterPro" id="IPR050176">
    <property type="entry name" value="LTTR"/>
</dbReference>
<dbReference type="InterPro" id="IPR005119">
    <property type="entry name" value="LysR_subst-bd"/>
</dbReference>
<keyword evidence="3" id="KW-0238">DNA-binding</keyword>